<dbReference type="EMBL" id="CAADFY010000017">
    <property type="protein sequence ID" value="VFK53199.1"/>
    <property type="molecule type" value="Genomic_DNA"/>
</dbReference>
<dbReference type="GO" id="GO:0004252">
    <property type="term" value="F:serine-type endopeptidase activity"/>
    <property type="evidence" value="ECO:0007669"/>
    <property type="project" value="InterPro"/>
</dbReference>
<dbReference type="InterPro" id="IPR035952">
    <property type="entry name" value="Rhomboid-like_sf"/>
</dbReference>
<dbReference type="Gene3D" id="1.20.1540.10">
    <property type="entry name" value="Rhomboid-like"/>
    <property type="match status" value="1"/>
</dbReference>
<comment type="subcellular location">
    <subcellularLocation>
        <location evidence="1">Membrane</location>
        <topology evidence="1">Multi-pass membrane protein</topology>
    </subcellularLocation>
</comment>
<feature type="domain" description="Peptidase S54 rhomboid" evidence="6">
    <location>
        <begin position="38"/>
        <end position="165"/>
    </location>
</feature>
<dbReference type="Pfam" id="PF01694">
    <property type="entry name" value="Rhomboid"/>
    <property type="match status" value="1"/>
</dbReference>
<name>A0A450ZHE9_9GAMM</name>
<feature type="transmembrane region" description="Helical" evidence="5">
    <location>
        <begin position="146"/>
        <end position="165"/>
    </location>
</feature>
<dbReference type="EMBL" id="CAADFV010000019">
    <property type="protein sequence ID" value="VFK54017.1"/>
    <property type="molecule type" value="Genomic_DNA"/>
</dbReference>
<gene>
    <name evidence="9" type="ORF">BECKTUN1418D_GA0071000_109211</name>
    <name evidence="8" type="ORF">BECKTUN1418E_GA0071001_101932</name>
    <name evidence="7" type="ORF">BECKTUN1418F_GA0071002_101732</name>
</gene>
<evidence type="ECO:0000256" key="4">
    <source>
        <dbReference type="ARBA" id="ARBA00023136"/>
    </source>
</evidence>
<feature type="transmembrane region" description="Helical" evidence="5">
    <location>
        <begin position="96"/>
        <end position="115"/>
    </location>
</feature>
<dbReference type="GO" id="GO:0016020">
    <property type="term" value="C:membrane"/>
    <property type="evidence" value="ECO:0007669"/>
    <property type="project" value="UniProtKB-SubCell"/>
</dbReference>
<keyword evidence="3 5" id="KW-1133">Transmembrane helix</keyword>
<dbReference type="EMBL" id="CAADFX010000092">
    <property type="protein sequence ID" value="VFK58944.1"/>
    <property type="molecule type" value="Genomic_DNA"/>
</dbReference>
<keyword evidence="2 5" id="KW-0812">Transmembrane</keyword>
<evidence type="ECO:0000256" key="5">
    <source>
        <dbReference type="SAM" id="Phobius"/>
    </source>
</evidence>
<evidence type="ECO:0000259" key="6">
    <source>
        <dbReference type="Pfam" id="PF01694"/>
    </source>
</evidence>
<reference evidence="7" key="1">
    <citation type="submission" date="2019-02" db="EMBL/GenBank/DDBJ databases">
        <authorList>
            <person name="Gruber-Vodicka R. H."/>
            <person name="Seah K. B. B."/>
        </authorList>
    </citation>
    <scope>NUCLEOTIDE SEQUENCE</scope>
    <source>
        <strain evidence="9">BECK_BY1</strain>
        <strain evidence="8">BECK_BY2</strain>
        <strain evidence="7">BECK_BY3</strain>
    </source>
</reference>
<evidence type="ECO:0000313" key="8">
    <source>
        <dbReference type="EMBL" id="VFK54017.1"/>
    </source>
</evidence>
<dbReference type="InterPro" id="IPR022764">
    <property type="entry name" value="Peptidase_S54_rhomboid_dom"/>
</dbReference>
<evidence type="ECO:0000256" key="3">
    <source>
        <dbReference type="ARBA" id="ARBA00022989"/>
    </source>
</evidence>
<evidence type="ECO:0000313" key="9">
    <source>
        <dbReference type="EMBL" id="VFK58944.1"/>
    </source>
</evidence>
<evidence type="ECO:0000256" key="2">
    <source>
        <dbReference type="ARBA" id="ARBA00022692"/>
    </source>
</evidence>
<keyword evidence="4 5" id="KW-0472">Membrane</keyword>
<protein>
    <submittedName>
        <fullName evidence="7">Rhomboid family protein</fullName>
    </submittedName>
</protein>
<sequence>MLVLTIWIVEIINLSIGHNLSRFGILPRIPEGLIGIPLAPFLHAGPIHAALNTVPLLILGGFVSLRGGWTYLVVSAIIIFLSGSAVWLAGRPSYHVGASALVFGYFGFLVARAWYDRGFVSLAITATTILLYGGIVWGILPIKSYISWEGHLFGLIAGIIAARVLPKR</sequence>
<accession>A0A450ZHE9</accession>
<feature type="transmembrane region" description="Helical" evidence="5">
    <location>
        <begin position="41"/>
        <end position="62"/>
    </location>
</feature>
<feature type="transmembrane region" description="Helical" evidence="5">
    <location>
        <begin position="69"/>
        <end position="90"/>
    </location>
</feature>
<feature type="transmembrane region" description="Helical" evidence="5">
    <location>
        <begin position="122"/>
        <end position="140"/>
    </location>
</feature>
<evidence type="ECO:0000313" key="7">
    <source>
        <dbReference type="EMBL" id="VFK53199.1"/>
    </source>
</evidence>
<dbReference type="AlphaFoldDB" id="A0A450ZHE9"/>
<organism evidence="7">
    <name type="scientific">Candidatus Kentrum sp. TUN</name>
    <dbReference type="NCBI Taxonomy" id="2126343"/>
    <lineage>
        <taxon>Bacteria</taxon>
        <taxon>Pseudomonadati</taxon>
        <taxon>Pseudomonadota</taxon>
        <taxon>Gammaproteobacteria</taxon>
        <taxon>Candidatus Kentrum</taxon>
    </lineage>
</organism>
<evidence type="ECO:0000256" key="1">
    <source>
        <dbReference type="ARBA" id="ARBA00004141"/>
    </source>
</evidence>
<proteinExistence type="predicted"/>
<dbReference type="SUPFAM" id="SSF144091">
    <property type="entry name" value="Rhomboid-like"/>
    <property type="match status" value="1"/>
</dbReference>